<evidence type="ECO:0000256" key="4">
    <source>
        <dbReference type="ARBA" id="ARBA00022491"/>
    </source>
</evidence>
<dbReference type="RefSeq" id="WP_095673500.1">
    <property type="nucleotide sequence ID" value="NZ_CP016773.1"/>
</dbReference>
<evidence type="ECO:0000256" key="1">
    <source>
        <dbReference type="ARBA" id="ARBA00004496"/>
    </source>
</evidence>
<dbReference type="Proteomes" id="UP000217215">
    <property type="component" value="Chromosome"/>
</dbReference>
<reference evidence="13 14" key="1">
    <citation type="submission" date="2016-07" db="EMBL/GenBank/DDBJ databases">
        <title>High microdiversification within the ubiquitous acI lineage of Actinobacteria.</title>
        <authorList>
            <person name="Neuenschwander S.M."/>
            <person name="Salcher M."/>
            <person name="Ghai R."/>
            <person name="Pernthaler J."/>
        </authorList>
    </citation>
    <scope>NUCLEOTIDE SEQUENCE [LARGE SCALE GENOMIC DNA]</scope>
    <source>
        <strain evidence="13">MMS-IA-56</strain>
    </source>
</reference>
<dbReference type="InterPro" id="IPR036388">
    <property type="entry name" value="WH-like_DNA-bd_sf"/>
</dbReference>
<dbReference type="KEGG" id="psuf:A1sIA56_03115"/>
<dbReference type="PANTHER" id="PTHR34471">
    <property type="entry name" value="ARGININE REPRESSOR"/>
    <property type="match status" value="1"/>
</dbReference>
<dbReference type="GO" id="GO:0006526">
    <property type="term" value="P:L-arginine biosynthetic process"/>
    <property type="evidence" value="ECO:0007669"/>
    <property type="project" value="UniProtKB-UniPathway"/>
</dbReference>
<dbReference type="SUPFAM" id="SSF55252">
    <property type="entry name" value="C-terminal domain of arginine repressor"/>
    <property type="match status" value="1"/>
</dbReference>
<keyword evidence="8" id="KW-0055">Arginine biosynthesis</keyword>
<evidence type="ECO:0000256" key="8">
    <source>
        <dbReference type="HAMAP-Rule" id="MF_00173"/>
    </source>
</evidence>
<dbReference type="HAMAP" id="MF_00173">
    <property type="entry name" value="Arg_repressor"/>
    <property type="match status" value="1"/>
</dbReference>
<dbReference type="InterPro" id="IPR020899">
    <property type="entry name" value="Arg_repress_C"/>
</dbReference>
<keyword evidence="6 8" id="KW-0238">DNA-binding</keyword>
<organism evidence="13 14">
    <name type="scientific">Candidatus Planktophila sulfonica</name>
    <dbReference type="NCBI Taxonomy" id="1884904"/>
    <lineage>
        <taxon>Bacteria</taxon>
        <taxon>Bacillati</taxon>
        <taxon>Actinomycetota</taxon>
        <taxon>Actinomycetes</taxon>
        <taxon>Candidatus Nanopelagicales</taxon>
        <taxon>Candidatus Nanopelagicaceae</taxon>
        <taxon>Candidatus Planktophila</taxon>
    </lineage>
</organism>
<feature type="region of interest" description="Disordered" evidence="10">
    <location>
        <begin position="51"/>
        <end position="74"/>
    </location>
</feature>
<accession>A0A249KGH5</accession>
<feature type="domain" description="Arginine repressor DNA-binding" evidence="11">
    <location>
        <begin position="6"/>
        <end position="69"/>
    </location>
</feature>
<dbReference type="AlphaFoldDB" id="A0A249KGH5"/>
<dbReference type="UniPathway" id="UPA00068"/>
<keyword evidence="3 8" id="KW-0963">Cytoplasm</keyword>
<evidence type="ECO:0000256" key="6">
    <source>
        <dbReference type="ARBA" id="ARBA00023125"/>
    </source>
</evidence>
<keyword evidence="4 8" id="KW-0678">Repressor</keyword>
<dbReference type="GO" id="GO:0005737">
    <property type="term" value="C:cytoplasm"/>
    <property type="evidence" value="ECO:0007669"/>
    <property type="project" value="UniProtKB-SubCell"/>
</dbReference>
<evidence type="ECO:0000256" key="5">
    <source>
        <dbReference type="ARBA" id="ARBA00023015"/>
    </source>
</evidence>
<comment type="pathway">
    <text evidence="8">Amino-acid biosynthesis; L-arginine biosynthesis [regulation].</text>
</comment>
<evidence type="ECO:0000259" key="12">
    <source>
        <dbReference type="Pfam" id="PF02863"/>
    </source>
</evidence>
<evidence type="ECO:0000256" key="10">
    <source>
        <dbReference type="SAM" id="MobiDB-lite"/>
    </source>
</evidence>
<dbReference type="GO" id="GO:0034618">
    <property type="term" value="F:arginine binding"/>
    <property type="evidence" value="ECO:0007669"/>
    <property type="project" value="InterPro"/>
</dbReference>
<dbReference type="PRINTS" id="PR01467">
    <property type="entry name" value="ARGREPRESSOR"/>
</dbReference>
<dbReference type="Pfam" id="PF02863">
    <property type="entry name" value="Arg_repressor_C"/>
    <property type="match status" value="1"/>
</dbReference>
<dbReference type="GO" id="GO:0051259">
    <property type="term" value="P:protein complex oligomerization"/>
    <property type="evidence" value="ECO:0007669"/>
    <property type="project" value="InterPro"/>
</dbReference>
<keyword evidence="5 8" id="KW-0805">Transcription regulation</keyword>
<gene>
    <name evidence="8" type="primary">argR</name>
    <name evidence="13" type="ORF">A1sIA56_03115</name>
</gene>
<dbReference type="InterPro" id="IPR001669">
    <property type="entry name" value="Arg_repress"/>
</dbReference>
<comment type="similarity">
    <text evidence="2 8">Belongs to the ArgR family.</text>
</comment>
<dbReference type="GO" id="GO:0003677">
    <property type="term" value="F:DNA binding"/>
    <property type="evidence" value="ECO:0007669"/>
    <property type="project" value="UniProtKB-KW"/>
</dbReference>
<keyword evidence="7 8" id="KW-0804">Transcription</keyword>
<evidence type="ECO:0000256" key="3">
    <source>
        <dbReference type="ARBA" id="ARBA00022490"/>
    </source>
</evidence>
<dbReference type="OrthoDB" id="7060358at2"/>
<dbReference type="PANTHER" id="PTHR34471:SF1">
    <property type="entry name" value="ARGININE REPRESSOR"/>
    <property type="match status" value="1"/>
</dbReference>
<name>A0A249KGH5_9ACTN</name>
<keyword evidence="8" id="KW-0028">Amino-acid biosynthesis</keyword>
<evidence type="ECO:0000313" key="14">
    <source>
        <dbReference type="Proteomes" id="UP000217215"/>
    </source>
</evidence>
<dbReference type="SUPFAM" id="SSF46785">
    <property type="entry name" value="Winged helix' DNA-binding domain"/>
    <property type="match status" value="1"/>
</dbReference>
<dbReference type="Gene3D" id="1.10.10.10">
    <property type="entry name" value="Winged helix-like DNA-binding domain superfamily/Winged helix DNA-binding domain"/>
    <property type="match status" value="1"/>
</dbReference>
<dbReference type="NCBIfam" id="TIGR01529">
    <property type="entry name" value="argR_whole"/>
    <property type="match status" value="1"/>
</dbReference>
<feature type="compositionally biased region" description="Polar residues" evidence="10">
    <location>
        <begin position="55"/>
        <end position="66"/>
    </location>
</feature>
<dbReference type="GO" id="GO:0003700">
    <property type="term" value="F:DNA-binding transcription factor activity"/>
    <property type="evidence" value="ECO:0007669"/>
    <property type="project" value="UniProtKB-UniRule"/>
</dbReference>
<evidence type="ECO:0000256" key="9">
    <source>
        <dbReference type="NCBIfam" id="TIGR01529"/>
    </source>
</evidence>
<proteinExistence type="inferred from homology"/>
<feature type="domain" description="Arginine repressor C-terminal" evidence="12">
    <location>
        <begin position="82"/>
        <end position="145"/>
    </location>
</feature>
<dbReference type="Gene3D" id="3.30.1360.40">
    <property type="match status" value="1"/>
</dbReference>
<dbReference type="Pfam" id="PF01316">
    <property type="entry name" value="Arg_repressor"/>
    <property type="match status" value="1"/>
</dbReference>
<comment type="subcellular location">
    <subcellularLocation>
        <location evidence="1 8">Cytoplasm</location>
    </subcellularLocation>
</comment>
<comment type="function">
    <text evidence="8">Regulates arginine biosynthesis genes.</text>
</comment>
<dbReference type="GO" id="GO:1900079">
    <property type="term" value="P:regulation of arginine biosynthetic process"/>
    <property type="evidence" value="ECO:0007669"/>
    <property type="project" value="UniProtKB-UniRule"/>
</dbReference>
<evidence type="ECO:0000259" key="11">
    <source>
        <dbReference type="Pfam" id="PF01316"/>
    </source>
</evidence>
<sequence>MSSVTARRAKAISLIKAGLIHSQSDLVKQLKKAGFAVTQATASRDLEEIGAVRGRSSSGESVYKISNSDDESISRTMPVPSDLIISVEASGNLAVVRTPPGGAQLLASSLDHSGISEIIGTIAGDDTVLVVSRKATGGAQLAKELLAYGGIKRSGRGSK</sequence>
<evidence type="ECO:0000313" key="13">
    <source>
        <dbReference type="EMBL" id="ASY15908.1"/>
    </source>
</evidence>
<protein>
    <recommendedName>
        <fullName evidence="8 9">Arginine repressor</fullName>
    </recommendedName>
</protein>
<dbReference type="InterPro" id="IPR036251">
    <property type="entry name" value="Arg_repress_C_sf"/>
</dbReference>
<dbReference type="InterPro" id="IPR036390">
    <property type="entry name" value="WH_DNA-bd_sf"/>
</dbReference>
<keyword evidence="14" id="KW-1185">Reference proteome</keyword>
<evidence type="ECO:0000256" key="2">
    <source>
        <dbReference type="ARBA" id="ARBA00008316"/>
    </source>
</evidence>
<dbReference type="EMBL" id="CP016773">
    <property type="protein sequence ID" value="ASY15908.1"/>
    <property type="molecule type" value="Genomic_DNA"/>
</dbReference>
<evidence type="ECO:0000256" key="7">
    <source>
        <dbReference type="ARBA" id="ARBA00023163"/>
    </source>
</evidence>
<dbReference type="InterPro" id="IPR020900">
    <property type="entry name" value="Arg_repress_DNA-bd"/>
</dbReference>